<evidence type="ECO:0000256" key="2">
    <source>
        <dbReference type="SAM" id="MobiDB-lite"/>
    </source>
</evidence>
<sequence length="1073" mass="117642">MLIVYLLALVHFVSASSLLDIVHPNRALAVDNIGAIVARQSPTPTGTVPTACRADCDPVNAQVAQVSADSFHSREQDAHTNYAGCVGGALNLTDFTPAQQILDTLTAQCDARGLDVPKLTLPGIDPNRPLPSVSVPATASQTASNSPSPSVPVTASQTRSSLSTAQSTGAAFPTTTNQPTTTIQPATTGTAPPQTTTTPSSAKAERFGAPHFSRVHALAVTLGGLIYLALPSLNALRATPTSGCLLRRARMMHQAALAVQPVESPMQMESFNPTTISRGRRRRGLGGLAVRAGLDSTNTALELEKRVKALEVAVAEEEKSVAPPFYSEEELMLLYEDLLAIPSKPPPPPVDLAALEQHLAQQDTETILEAERRLLQTYPEVSSRPLEGDQQHLPKEMQTYHNVLVHAQRVVSQLEEMRGLATRGSDLEGHPVAGPSRISVPISVLSVKECESLVRVCTKAQDGPRALLTLEIMKRSGMPIPENAITDTLELLAATGNTQASESLIANFITTPTERQRHLHVKAHLKATPPDTLPTSALSVLHAYEERALFAPMQTYTRCISTLLGSSSAVSRAQGWDLFTHMRYVAHPNPDVWLYTYMIRACAYPLTSSRSSEPEKALDIWTEMTVDRKLEPTVQAWNAVILACARSGEKTFVNEAYRLAKQMMDAFRDARGVSAFGPDKKTFIALLEGAKRVGDLGRARWILAEIVRGSGAGMEVEGVGEVHVDEEVMMHLFQAYAIYQPPFKREATVVVQGENDSTQSAADASTSNDVPPETTSPESNGSTSLTLDSMPSFSHIPPQSHEEVLGEATFLFQRILHDTGVMLISPEHDQQGPHFSPNLVDKFSKVELSTRLLASYMSIFFRHASLDLAQRMFWRIFDQLSVPRTARVYVETLEGCAYGRKGSEKSMALRFAEDVWVKWKEIEDSGRDCERALSPRMIERAYCAKLRLLAVNDEVAKALSLVHAFVQRYPPSSIRIPPEKSHLRSTRTSLVGGARPLVRMTSAAEVPDDSVPPLLTFRDLQVLHHRLVGFDAEKELNYLKWVSKSYEWMLRVRRDEAFKAKPVKPSAKPEEID</sequence>
<feature type="region of interest" description="Disordered" evidence="2">
    <location>
        <begin position="754"/>
        <end position="798"/>
    </location>
</feature>
<feature type="region of interest" description="Disordered" evidence="2">
    <location>
        <begin position="120"/>
        <end position="202"/>
    </location>
</feature>
<reference evidence="4 5" key="1">
    <citation type="journal article" date="2020" name="ISME J.">
        <title>Uncovering the hidden diversity of litter-decomposition mechanisms in mushroom-forming fungi.</title>
        <authorList>
            <person name="Floudas D."/>
            <person name="Bentzer J."/>
            <person name="Ahren D."/>
            <person name="Johansson T."/>
            <person name="Persson P."/>
            <person name="Tunlid A."/>
        </authorList>
    </citation>
    <scope>NUCLEOTIDE SEQUENCE [LARGE SCALE GENOMIC DNA]</scope>
    <source>
        <strain evidence="4 5">CBS 146.42</strain>
    </source>
</reference>
<feature type="compositionally biased region" description="Polar residues" evidence="2">
    <location>
        <begin position="773"/>
        <end position="792"/>
    </location>
</feature>
<dbReference type="InterPro" id="IPR011990">
    <property type="entry name" value="TPR-like_helical_dom_sf"/>
</dbReference>
<protein>
    <submittedName>
        <fullName evidence="4">Uncharacterized protein</fullName>
    </submittedName>
</protein>
<evidence type="ECO:0000256" key="3">
    <source>
        <dbReference type="SAM" id="SignalP"/>
    </source>
</evidence>
<gene>
    <name evidence="4" type="ORF">D9756_008009</name>
</gene>
<evidence type="ECO:0000256" key="1">
    <source>
        <dbReference type="ARBA" id="ARBA00022737"/>
    </source>
</evidence>
<feature type="compositionally biased region" description="Low complexity" evidence="2">
    <location>
        <begin position="170"/>
        <end position="199"/>
    </location>
</feature>
<name>A0A8H5FYA5_9AGAR</name>
<feature type="compositionally biased region" description="Polar residues" evidence="2">
    <location>
        <begin position="135"/>
        <end position="169"/>
    </location>
</feature>
<dbReference type="EMBL" id="JAACJO010000010">
    <property type="protein sequence ID" value="KAF5353399.1"/>
    <property type="molecule type" value="Genomic_DNA"/>
</dbReference>
<dbReference type="InterPro" id="IPR051222">
    <property type="entry name" value="PPR/CCM1_RNA-binding"/>
</dbReference>
<feature type="signal peptide" evidence="3">
    <location>
        <begin position="1"/>
        <end position="15"/>
    </location>
</feature>
<proteinExistence type="predicted"/>
<evidence type="ECO:0000313" key="4">
    <source>
        <dbReference type="EMBL" id="KAF5353399.1"/>
    </source>
</evidence>
<feature type="compositionally biased region" description="Low complexity" evidence="2">
    <location>
        <begin position="755"/>
        <end position="769"/>
    </location>
</feature>
<accession>A0A8H5FYA5</accession>
<keyword evidence="3" id="KW-0732">Signal</keyword>
<keyword evidence="1" id="KW-0677">Repeat</keyword>
<dbReference type="Proteomes" id="UP000559027">
    <property type="component" value="Unassembled WGS sequence"/>
</dbReference>
<comment type="caution">
    <text evidence="4">The sequence shown here is derived from an EMBL/GenBank/DDBJ whole genome shotgun (WGS) entry which is preliminary data.</text>
</comment>
<keyword evidence="5" id="KW-1185">Reference proteome</keyword>
<feature type="chain" id="PRO_5034106844" evidence="3">
    <location>
        <begin position="16"/>
        <end position="1073"/>
    </location>
</feature>
<dbReference type="Gene3D" id="1.25.40.10">
    <property type="entry name" value="Tetratricopeptide repeat domain"/>
    <property type="match status" value="1"/>
</dbReference>
<dbReference type="PANTHER" id="PTHR47942:SF63">
    <property type="entry name" value="PENTATRICOPEPTIDE REPEAT-CONTAINING PROTEIN"/>
    <property type="match status" value="1"/>
</dbReference>
<evidence type="ECO:0000313" key="5">
    <source>
        <dbReference type="Proteomes" id="UP000559027"/>
    </source>
</evidence>
<dbReference type="PANTHER" id="PTHR47942">
    <property type="entry name" value="TETRATRICOPEPTIDE REPEAT (TPR)-LIKE SUPERFAMILY PROTEIN-RELATED"/>
    <property type="match status" value="1"/>
</dbReference>
<dbReference type="AlphaFoldDB" id="A0A8H5FYA5"/>
<dbReference type="OrthoDB" id="5588846at2759"/>
<organism evidence="4 5">
    <name type="scientific">Leucocoprinus leucothites</name>
    <dbReference type="NCBI Taxonomy" id="201217"/>
    <lineage>
        <taxon>Eukaryota</taxon>
        <taxon>Fungi</taxon>
        <taxon>Dikarya</taxon>
        <taxon>Basidiomycota</taxon>
        <taxon>Agaricomycotina</taxon>
        <taxon>Agaricomycetes</taxon>
        <taxon>Agaricomycetidae</taxon>
        <taxon>Agaricales</taxon>
        <taxon>Agaricineae</taxon>
        <taxon>Agaricaceae</taxon>
        <taxon>Leucocoprinus</taxon>
    </lineage>
</organism>